<comment type="similarity">
    <text evidence="2 5">Belongs to the MET18/MMS19 family.</text>
</comment>
<keyword evidence="3" id="KW-0677">Repeat</keyword>
<dbReference type="GO" id="GO:0016226">
    <property type="term" value="P:iron-sulfur cluster assembly"/>
    <property type="evidence" value="ECO:0007669"/>
    <property type="project" value="UniProtKB-UniRule"/>
</dbReference>
<name>A0A833QRR0_9POAL</name>
<dbReference type="OrthoDB" id="342900at2759"/>
<evidence type="ECO:0000313" key="8">
    <source>
        <dbReference type="EMBL" id="KAF3331315.1"/>
    </source>
</evidence>
<comment type="caution">
    <text evidence="8">The sequence shown here is derived from an EMBL/GenBank/DDBJ whole genome shotgun (WGS) entry which is preliminary data.</text>
</comment>
<dbReference type="Pfam" id="PF12460">
    <property type="entry name" value="MMS19_C"/>
    <property type="match status" value="1"/>
</dbReference>
<evidence type="ECO:0000256" key="5">
    <source>
        <dbReference type="RuleBase" id="RU367072"/>
    </source>
</evidence>
<accession>A0A833QRR0</accession>
<feature type="domain" description="MMS19 N-terminal" evidence="7">
    <location>
        <begin position="46"/>
        <end position="311"/>
    </location>
</feature>
<dbReference type="GO" id="GO:0097361">
    <property type="term" value="C:cytosolic [4Fe-4S] assembly targeting complex"/>
    <property type="evidence" value="ECO:0007669"/>
    <property type="project" value="UniProtKB-UniRule"/>
</dbReference>
<dbReference type="PANTHER" id="PTHR12891:SF0">
    <property type="entry name" value="MMS19 NUCLEOTIDE EXCISION REPAIR PROTEIN HOMOLOG"/>
    <property type="match status" value="1"/>
</dbReference>
<dbReference type="Proteomes" id="UP000623129">
    <property type="component" value="Unassembled WGS sequence"/>
</dbReference>
<dbReference type="SUPFAM" id="SSF48371">
    <property type="entry name" value="ARM repeat"/>
    <property type="match status" value="2"/>
</dbReference>
<dbReference type="InterPro" id="IPR039920">
    <property type="entry name" value="MMS19"/>
</dbReference>
<evidence type="ECO:0000259" key="6">
    <source>
        <dbReference type="Pfam" id="PF12460"/>
    </source>
</evidence>
<dbReference type="InterPro" id="IPR029240">
    <property type="entry name" value="MMS19_N"/>
</dbReference>
<dbReference type="GO" id="GO:0051604">
    <property type="term" value="P:protein maturation"/>
    <property type="evidence" value="ECO:0007669"/>
    <property type="project" value="UniProtKB-UniRule"/>
</dbReference>
<evidence type="ECO:0000256" key="4">
    <source>
        <dbReference type="ARBA" id="ARBA00023242"/>
    </source>
</evidence>
<dbReference type="GO" id="GO:0005634">
    <property type="term" value="C:nucleus"/>
    <property type="evidence" value="ECO:0007669"/>
    <property type="project" value="UniProtKB-SubCell"/>
</dbReference>
<evidence type="ECO:0000313" key="9">
    <source>
        <dbReference type="Proteomes" id="UP000623129"/>
    </source>
</evidence>
<evidence type="ECO:0000259" key="7">
    <source>
        <dbReference type="Pfam" id="PF14500"/>
    </source>
</evidence>
<gene>
    <name evidence="8" type="ORF">FCM35_KLT02721</name>
</gene>
<dbReference type="AlphaFoldDB" id="A0A833QRR0"/>
<dbReference type="PANTHER" id="PTHR12891">
    <property type="entry name" value="DNA REPAIR/TRANSCRIPTION PROTEIN MET18/MMS19"/>
    <property type="match status" value="1"/>
</dbReference>
<dbReference type="GO" id="GO:0006281">
    <property type="term" value="P:DNA repair"/>
    <property type="evidence" value="ECO:0007669"/>
    <property type="project" value="UniProtKB-UniRule"/>
</dbReference>
<evidence type="ECO:0000256" key="2">
    <source>
        <dbReference type="ARBA" id="ARBA00009340"/>
    </source>
</evidence>
<proteinExistence type="inferred from homology"/>
<comment type="function">
    <text evidence="5">Key component of the cytosolic iron-sulfur protein assembly (CIA) complex, a multiprotein complex that mediates the incorporation of iron-sulfur cluster into apoproteins specifically involved in DNA metabolism and genomic integrity. In the CIA complex, MMS19 acts as an adapter between early-acting CIA components and a subset of cellular target iron-sulfur proteins.</text>
</comment>
<dbReference type="InterPro" id="IPR024687">
    <property type="entry name" value="MMS19_C"/>
</dbReference>
<feature type="domain" description="MMS19 C-terminal" evidence="6">
    <location>
        <begin position="587"/>
        <end position="1004"/>
    </location>
</feature>
<dbReference type="EMBL" id="SWLB01000012">
    <property type="protein sequence ID" value="KAF3331315.1"/>
    <property type="molecule type" value="Genomic_DNA"/>
</dbReference>
<keyword evidence="5" id="KW-0227">DNA damage</keyword>
<keyword evidence="5" id="KW-0234">DNA repair</keyword>
<evidence type="ECO:0000256" key="3">
    <source>
        <dbReference type="ARBA" id="ARBA00022737"/>
    </source>
</evidence>
<protein>
    <recommendedName>
        <fullName evidence="5">MMS19 nucleotide excision repair protein</fullName>
    </recommendedName>
</protein>
<evidence type="ECO:0000256" key="1">
    <source>
        <dbReference type="ARBA" id="ARBA00004123"/>
    </source>
</evidence>
<reference evidence="8" key="1">
    <citation type="submission" date="2020-01" db="EMBL/GenBank/DDBJ databases">
        <title>Genome sequence of Kobresia littledalei, the first chromosome-level genome in the family Cyperaceae.</title>
        <authorList>
            <person name="Qu G."/>
        </authorList>
    </citation>
    <scope>NUCLEOTIDE SEQUENCE</scope>
    <source>
        <strain evidence="8">C.B.Clarke</strain>
        <tissue evidence="8">Leaf</tissue>
    </source>
</reference>
<sequence>MAAPSTWVPHIEAFIDYSLTSSQHDASLEAIAALVKKGLISLLDVVREMEMYLTTNDNVIRSRGTLLLGEILTRISQKTLDRTAIDSLSDFFISRMADWVALRGVLIGCRAMLYRKKEVGSISTIDVKRFSKCFFEEVDVRSLAANDRKLCYEVLICLCTEHKDVATTQGEDLVYDILRSIDNEMDPPCLMLAFQLVQCAISLFPVLPNMVYQDAFDILSKYFPVYFTHGDAGNDASREELSDALLNIFCFTPYFEPHVIPFLLEKLSTAFSLAKLDSLKYLQKCISCYGPDRMADHAEDIWHSLETIIFNKEEDQIAKEAMECFKTTVSVLITPNRETFFGLICQKIDLLLNNIAPEKQSEVHALGSIFAIISRLSDYLCTRVFQKYFARLVNLLVESTRSSLNGEALYLVSEILSSCRGLTQKSPDSTEVILEKDSWWNILRNYSDDLSAALLKLVNTITSVEDDALVVRQENVLYAVKCLEVLATFAESYSPIADETYISILKSLTLIISYMDKNNLIWKSTQEVLIQIGSVVEKSMDRRRAVVYTTLVVEKLLSAFVASTLPLDLSLEALYGIGTVGNDQMKQVLEVVEEAITVKISKICLEGEFSQAETLISLLQFYSGRILLWLHDAGDASEVATQFALRIWNQMKDENVSKNIHVMGILDALVMAMKHLVAVSTVNHQSIILKKSHEIIVNSVSCPAELFTTAFLNLEQLASSPPSSIQDLNLISLFSSVITALSAQTPLPYSNSSSDLVSNLFLFFLLRGHVPAAQALASVINKNPIDNKAIGSCLSILSEGAENKQVYKKDIILGFAWIGKGMAMRGDDRSKEIIRFLLKLVISSQHGLDAALSAVDGLHVIMGDAEGCLSKQFHAVIKPLYKQRLFSTLLPVLLSSMNEATNKEAVCRAFGYVISDAPLAAVIGEAHKILPAVADSIIALSTDIQNKDIVYSLLLVLSGILMDSTGKESIIENLRIVIGVLTRLVSYPHLMLVRETAIQSLTSMSILPHSKIYPVKPQVLKAVTSALDDKRRAVRQEAVRCRQAWSRGN</sequence>
<organism evidence="8 9">
    <name type="scientific">Carex littledalei</name>
    <dbReference type="NCBI Taxonomy" id="544730"/>
    <lineage>
        <taxon>Eukaryota</taxon>
        <taxon>Viridiplantae</taxon>
        <taxon>Streptophyta</taxon>
        <taxon>Embryophyta</taxon>
        <taxon>Tracheophyta</taxon>
        <taxon>Spermatophyta</taxon>
        <taxon>Magnoliopsida</taxon>
        <taxon>Liliopsida</taxon>
        <taxon>Poales</taxon>
        <taxon>Cyperaceae</taxon>
        <taxon>Cyperoideae</taxon>
        <taxon>Cariceae</taxon>
        <taxon>Carex</taxon>
        <taxon>Carex subgen. Euthyceras</taxon>
    </lineage>
</organism>
<dbReference type="InterPro" id="IPR016024">
    <property type="entry name" value="ARM-type_fold"/>
</dbReference>
<dbReference type="InterPro" id="IPR011989">
    <property type="entry name" value="ARM-like"/>
</dbReference>
<dbReference type="Gene3D" id="1.25.10.10">
    <property type="entry name" value="Leucine-rich Repeat Variant"/>
    <property type="match status" value="2"/>
</dbReference>
<comment type="subcellular location">
    <subcellularLocation>
        <location evidence="1 5">Nucleus</location>
    </subcellularLocation>
</comment>
<keyword evidence="9" id="KW-1185">Reference proteome</keyword>
<dbReference type="Pfam" id="PF14500">
    <property type="entry name" value="MMS19_N"/>
    <property type="match status" value="1"/>
</dbReference>
<keyword evidence="4 5" id="KW-0539">Nucleus</keyword>